<evidence type="ECO:0000313" key="3">
    <source>
        <dbReference type="Proteomes" id="UP000076871"/>
    </source>
</evidence>
<feature type="region of interest" description="Disordered" evidence="1">
    <location>
        <begin position="152"/>
        <end position="177"/>
    </location>
</feature>
<feature type="region of interest" description="Disordered" evidence="1">
    <location>
        <begin position="1"/>
        <end position="127"/>
    </location>
</feature>
<feature type="compositionally biased region" description="Polar residues" evidence="1">
    <location>
        <begin position="15"/>
        <end position="26"/>
    </location>
</feature>
<keyword evidence="3" id="KW-1185">Reference proteome</keyword>
<dbReference type="EMBL" id="KV427622">
    <property type="protein sequence ID" value="KZT06888.1"/>
    <property type="molecule type" value="Genomic_DNA"/>
</dbReference>
<dbReference type="GeneID" id="63829565"/>
<dbReference type="Proteomes" id="UP000076871">
    <property type="component" value="Unassembled WGS sequence"/>
</dbReference>
<feature type="compositionally biased region" description="Low complexity" evidence="1">
    <location>
        <begin position="161"/>
        <end position="172"/>
    </location>
</feature>
<name>A0A165EEL5_9APHY</name>
<evidence type="ECO:0000313" key="2">
    <source>
        <dbReference type="EMBL" id="KZT06888.1"/>
    </source>
</evidence>
<proteinExistence type="predicted"/>
<protein>
    <submittedName>
        <fullName evidence="2">Uncharacterized protein</fullName>
    </submittedName>
</protein>
<dbReference type="AlphaFoldDB" id="A0A165EEL5"/>
<accession>A0A165EEL5</accession>
<dbReference type="InParanoid" id="A0A165EEL5"/>
<feature type="compositionally biased region" description="Acidic residues" evidence="1">
    <location>
        <begin position="1"/>
        <end position="12"/>
    </location>
</feature>
<organism evidence="2 3">
    <name type="scientific">Laetiporus sulphureus 93-53</name>
    <dbReference type="NCBI Taxonomy" id="1314785"/>
    <lineage>
        <taxon>Eukaryota</taxon>
        <taxon>Fungi</taxon>
        <taxon>Dikarya</taxon>
        <taxon>Basidiomycota</taxon>
        <taxon>Agaricomycotina</taxon>
        <taxon>Agaricomycetes</taxon>
        <taxon>Polyporales</taxon>
        <taxon>Laetiporus</taxon>
    </lineage>
</organism>
<reference evidence="2 3" key="1">
    <citation type="journal article" date="2016" name="Mol. Biol. Evol.">
        <title>Comparative Genomics of Early-Diverging Mushroom-Forming Fungi Provides Insights into the Origins of Lignocellulose Decay Capabilities.</title>
        <authorList>
            <person name="Nagy L.G."/>
            <person name="Riley R."/>
            <person name="Tritt A."/>
            <person name="Adam C."/>
            <person name="Daum C."/>
            <person name="Floudas D."/>
            <person name="Sun H."/>
            <person name="Yadav J.S."/>
            <person name="Pangilinan J."/>
            <person name="Larsson K.H."/>
            <person name="Matsuura K."/>
            <person name="Barry K."/>
            <person name="Labutti K."/>
            <person name="Kuo R."/>
            <person name="Ohm R.A."/>
            <person name="Bhattacharya S.S."/>
            <person name="Shirouzu T."/>
            <person name="Yoshinaga Y."/>
            <person name="Martin F.M."/>
            <person name="Grigoriev I.V."/>
            <person name="Hibbett D.S."/>
        </authorList>
    </citation>
    <scope>NUCLEOTIDE SEQUENCE [LARGE SCALE GENOMIC DNA]</scope>
    <source>
        <strain evidence="2 3">93-53</strain>
    </source>
</reference>
<dbReference type="RefSeq" id="XP_040764628.1">
    <property type="nucleotide sequence ID" value="XM_040912537.1"/>
</dbReference>
<evidence type="ECO:0000256" key="1">
    <source>
        <dbReference type="SAM" id="MobiDB-lite"/>
    </source>
</evidence>
<gene>
    <name evidence="2" type="ORF">LAESUDRAFT_759056</name>
</gene>
<sequence>MQAEIIDIDADDSGVTVQEPTNSEKQSVFIDLTLDDEPSDDGSRAGLATHPAERAPLKRAGSSASQAAPPTKRRKEQAMESVASPAHKPSSKRPHSNAPHELSDKRDLDYSDEEPPIKRSRRQGCHVEVNRFTLERTSSSRVKDVVMIEYDVSTEDEEENSSSVVADYASADDASDSEREYETLYDALNPKIEKNWLPPKPHLSPRPLRKRDEDLLALNLAAMTVSPSSDDLVKERKKQDKGQVHGFRLPPDLLSLERGRNAYRGNSFVWTEASDCVVWPLI</sequence>